<organism evidence="1 2">
    <name type="scientific">Reticulomyxa filosa</name>
    <dbReference type="NCBI Taxonomy" id="46433"/>
    <lineage>
        <taxon>Eukaryota</taxon>
        <taxon>Sar</taxon>
        <taxon>Rhizaria</taxon>
        <taxon>Retaria</taxon>
        <taxon>Foraminifera</taxon>
        <taxon>Monothalamids</taxon>
        <taxon>Reticulomyxidae</taxon>
        <taxon>Reticulomyxa</taxon>
    </lineage>
</organism>
<dbReference type="EMBL" id="ASPP01025361">
    <property type="protein sequence ID" value="ETO08093.1"/>
    <property type="molecule type" value="Genomic_DNA"/>
</dbReference>
<dbReference type="AlphaFoldDB" id="X6M1Q3"/>
<keyword evidence="2" id="KW-1185">Reference proteome</keyword>
<evidence type="ECO:0000313" key="1">
    <source>
        <dbReference type="EMBL" id="ETO08093.1"/>
    </source>
</evidence>
<reference evidence="1 2" key="1">
    <citation type="journal article" date="2013" name="Curr. Biol.">
        <title>The Genome of the Foraminiferan Reticulomyxa filosa.</title>
        <authorList>
            <person name="Glockner G."/>
            <person name="Hulsmann N."/>
            <person name="Schleicher M."/>
            <person name="Noegel A.A."/>
            <person name="Eichinger L."/>
            <person name="Gallinger C."/>
            <person name="Pawlowski J."/>
            <person name="Sierra R."/>
            <person name="Euteneuer U."/>
            <person name="Pillet L."/>
            <person name="Moustafa A."/>
            <person name="Platzer M."/>
            <person name="Groth M."/>
            <person name="Szafranski K."/>
            <person name="Schliwa M."/>
        </authorList>
    </citation>
    <scope>NUCLEOTIDE SEQUENCE [LARGE SCALE GENOMIC DNA]</scope>
</reference>
<sequence>MLAVLEKVTTYCNQSYPISISFFEMDTFVNSYQLDNREQRQSLTSSIGIRLNFPQKNVDLKQLTVQSKGSMLPCLALSQICVLMSRNANESNALCLPCLHLERCDASCHTLTWNKQTNFLSDKAIRFFEDNTCFSKLSALETYLERNVSEDFVQILFFGLLNCPVELFF</sequence>
<accession>X6M1Q3</accession>
<name>X6M1Q3_RETFI</name>
<evidence type="ECO:0000313" key="2">
    <source>
        <dbReference type="Proteomes" id="UP000023152"/>
    </source>
</evidence>
<dbReference type="Proteomes" id="UP000023152">
    <property type="component" value="Unassembled WGS sequence"/>
</dbReference>
<gene>
    <name evidence="1" type="ORF">RFI_29299</name>
</gene>
<comment type="caution">
    <text evidence="1">The sequence shown here is derived from an EMBL/GenBank/DDBJ whole genome shotgun (WGS) entry which is preliminary data.</text>
</comment>
<protein>
    <submittedName>
        <fullName evidence="1">Uncharacterized protein</fullName>
    </submittedName>
</protein>
<proteinExistence type="predicted"/>